<dbReference type="Gene3D" id="2.120.10.80">
    <property type="entry name" value="Kelch-type beta propeller"/>
    <property type="match status" value="2"/>
</dbReference>
<proteinExistence type="predicted"/>
<dbReference type="SUPFAM" id="SSF117281">
    <property type="entry name" value="Kelch motif"/>
    <property type="match status" value="1"/>
</dbReference>
<keyword evidence="2" id="KW-0677">Repeat</keyword>
<sequence length="398" mass="43383">MLRLTKLTSPRFQTLCKPPSLACVMAGVIVGAMVTPSAFATQLAPLLPQAVSNNAVAMVHANKQTYLLSFMGLGKGKDYQDVHNLAWSLAIDSTAPQWQSIKAVPHVAPLSGRLASVAVGIKEYAYVFGGYTVAENHDEISTVDNYQYSISNNSYQRIADMPVAVDDTTAATYQQRYIYLFGGWHNDGNVNLVQVYDTQTDIWAQASPIPAPAVFGQAVGIVGNQLVLCDGVKVQPNINARRSYQASPVCLLGEINPNNHLRIDWQLLPHYSIINLPAGQSASQSNTPTAHYRMAATGIKTPKGGQIVFLGGSDNPYNYSGIGYNGLPSEPGKYQYRFDLASKQWLTPHTLSQPSMDHRGLLCWQNTLLRVGGMLAQQNVSDQVLTTTLNTNETCYVD</sequence>
<dbReference type="InterPro" id="IPR006652">
    <property type="entry name" value="Kelch_1"/>
</dbReference>
<gene>
    <name evidence="3" type="ORF">GCM10009410_28620</name>
</gene>
<dbReference type="InterPro" id="IPR015915">
    <property type="entry name" value="Kelch-typ_b-propeller"/>
</dbReference>
<evidence type="ECO:0000313" key="3">
    <source>
        <dbReference type="EMBL" id="GGP92834.1"/>
    </source>
</evidence>
<keyword evidence="4" id="KW-1185">Reference proteome</keyword>
<evidence type="ECO:0000313" key="4">
    <source>
        <dbReference type="Proteomes" id="UP000654004"/>
    </source>
</evidence>
<dbReference type="PANTHER" id="PTHR45632">
    <property type="entry name" value="LD33804P"/>
    <property type="match status" value="1"/>
</dbReference>
<organism evidence="3 4">
    <name type="scientific">Shewanella ulleungensis</name>
    <dbReference type="NCBI Taxonomy" id="2282699"/>
    <lineage>
        <taxon>Bacteria</taxon>
        <taxon>Pseudomonadati</taxon>
        <taxon>Pseudomonadota</taxon>
        <taxon>Gammaproteobacteria</taxon>
        <taxon>Alteromonadales</taxon>
        <taxon>Shewanellaceae</taxon>
        <taxon>Shewanella</taxon>
    </lineage>
</organism>
<reference evidence="4" key="1">
    <citation type="journal article" date="2019" name="Int. J. Syst. Evol. Microbiol.">
        <title>The Global Catalogue of Microorganisms (GCM) 10K type strain sequencing project: providing services to taxonomists for standard genome sequencing and annotation.</title>
        <authorList>
            <consortium name="The Broad Institute Genomics Platform"/>
            <consortium name="The Broad Institute Genome Sequencing Center for Infectious Disease"/>
            <person name="Wu L."/>
            <person name="Ma J."/>
        </authorList>
    </citation>
    <scope>NUCLEOTIDE SEQUENCE [LARGE SCALE GENOMIC DNA]</scope>
    <source>
        <strain evidence="4">JCM 32305</strain>
    </source>
</reference>
<dbReference type="Pfam" id="PF01344">
    <property type="entry name" value="Kelch_1"/>
    <property type="match status" value="1"/>
</dbReference>
<evidence type="ECO:0000256" key="1">
    <source>
        <dbReference type="ARBA" id="ARBA00022441"/>
    </source>
</evidence>
<accession>A0ABQ2QSV7</accession>
<name>A0ABQ2QSV7_9GAMM</name>
<dbReference type="PANTHER" id="PTHR45632:SF3">
    <property type="entry name" value="KELCH-LIKE PROTEIN 32"/>
    <property type="match status" value="1"/>
</dbReference>
<comment type="caution">
    <text evidence="3">The sequence shown here is derived from an EMBL/GenBank/DDBJ whole genome shotgun (WGS) entry which is preliminary data.</text>
</comment>
<dbReference type="Proteomes" id="UP000654004">
    <property type="component" value="Unassembled WGS sequence"/>
</dbReference>
<dbReference type="EMBL" id="BMQW01000007">
    <property type="protein sequence ID" value="GGP92834.1"/>
    <property type="molecule type" value="Genomic_DNA"/>
</dbReference>
<protein>
    <recommendedName>
        <fullName evidence="5">Galactose oxidase</fullName>
    </recommendedName>
</protein>
<evidence type="ECO:0008006" key="5">
    <source>
        <dbReference type="Google" id="ProtNLM"/>
    </source>
</evidence>
<keyword evidence="1" id="KW-0880">Kelch repeat</keyword>
<evidence type="ECO:0000256" key="2">
    <source>
        <dbReference type="ARBA" id="ARBA00022737"/>
    </source>
</evidence>